<evidence type="ECO:0000313" key="2">
    <source>
        <dbReference type="Proteomes" id="UP000800093"/>
    </source>
</evidence>
<sequence>MSLGTFALLAQKSPASALVATTTMPPKGAATISGVAVDDPSVGTDGSGCRQGSVAVAFSEDNSIMTLLFDDFQAAIGPNAGDIKKRAFCRVNVTMSSVGWAFDVQSIDFRGYVKLQKGVNASVVSRWKWIDPKTNQDIKGKGNIQKKIDGPFEDDFLLHKDGELSDNEQSICTKASARFQISISASLNFAGTSTSVTGYVKGDSADAVFGEIMNLGWRKC</sequence>
<organism evidence="1 2">
    <name type="scientific">Lojkania enalia</name>
    <dbReference type="NCBI Taxonomy" id="147567"/>
    <lineage>
        <taxon>Eukaryota</taxon>
        <taxon>Fungi</taxon>
        <taxon>Dikarya</taxon>
        <taxon>Ascomycota</taxon>
        <taxon>Pezizomycotina</taxon>
        <taxon>Dothideomycetes</taxon>
        <taxon>Pleosporomycetidae</taxon>
        <taxon>Pleosporales</taxon>
        <taxon>Pleosporales incertae sedis</taxon>
        <taxon>Lojkania</taxon>
    </lineage>
</organism>
<dbReference type="Proteomes" id="UP000800093">
    <property type="component" value="Unassembled WGS sequence"/>
</dbReference>
<keyword evidence="2" id="KW-1185">Reference proteome</keyword>
<protein>
    <submittedName>
        <fullName evidence="1">Uncharacterized protein</fullName>
    </submittedName>
</protein>
<gene>
    <name evidence="1" type="ORF">CC78DRAFT_588280</name>
</gene>
<dbReference type="PANTHER" id="PTHR38847">
    <property type="match status" value="1"/>
</dbReference>
<dbReference type="PANTHER" id="PTHR38847:SF1">
    <property type="entry name" value="PSEUDOURIDINE SYNTHASE RSUA_RLUA-LIKE DOMAIN-CONTAINING PROTEIN"/>
    <property type="match status" value="1"/>
</dbReference>
<dbReference type="OrthoDB" id="152248at2759"/>
<comment type="caution">
    <text evidence="1">The sequence shown here is derived from an EMBL/GenBank/DDBJ whole genome shotgun (WGS) entry which is preliminary data.</text>
</comment>
<proteinExistence type="predicted"/>
<dbReference type="Pfam" id="PF14273">
    <property type="entry name" value="DUF4360"/>
    <property type="match status" value="1"/>
</dbReference>
<reference evidence="2" key="1">
    <citation type="journal article" date="2020" name="Stud. Mycol.">
        <title>101 Dothideomycetes genomes: A test case for predicting lifestyles and emergence of pathogens.</title>
        <authorList>
            <person name="Haridas S."/>
            <person name="Albert R."/>
            <person name="Binder M."/>
            <person name="Bloem J."/>
            <person name="LaButti K."/>
            <person name="Salamov A."/>
            <person name="Andreopoulos B."/>
            <person name="Baker S."/>
            <person name="Barry K."/>
            <person name="Bills G."/>
            <person name="Bluhm B."/>
            <person name="Cannon C."/>
            <person name="Castanera R."/>
            <person name="Culley D."/>
            <person name="Daum C."/>
            <person name="Ezra D."/>
            <person name="Gonzalez J."/>
            <person name="Henrissat B."/>
            <person name="Kuo A."/>
            <person name="Liang C."/>
            <person name="Lipzen A."/>
            <person name="Lutzoni F."/>
            <person name="Magnuson J."/>
            <person name="Mondo S."/>
            <person name="Nolan M."/>
            <person name="Ohm R."/>
            <person name="Pangilinan J."/>
            <person name="Park H.-J."/>
            <person name="Ramirez L."/>
            <person name="Alfaro M."/>
            <person name="Sun H."/>
            <person name="Tritt A."/>
            <person name="Yoshinaga Y."/>
            <person name="Zwiers L.-H."/>
            <person name="Turgeon B."/>
            <person name="Goodwin S."/>
            <person name="Spatafora J."/>
            <person name="Crous P."/>
            <person name="Grigoriev I."/>
        </authorList>
    </citation>
    <scope>NUCLEOTIDE SEQUENCE [LARGE SCALE GENOMIC DNA]</scope>
    <source>
        <strain evidence="2">CBS 304.66</strain>
    </source>
</reference>
<dbReference type="InterPro" id="IPR025649">
    <property type="entry name" value="DUF4360"/>
</dbReference>
<accession>A0A9P4JUX0</accession>
<name>A0A9P4JUX0_9PLEO</name>
<dbReference type="EMBL" id="ML986908">
    <property type="protein sequence ID" value="KAF2257604.1"/>
    <property type="molecule type" value="Genomic_DNA"/>
</dbReference>
<evidence type="ECO:0000313" key="1">
    <source>
        <dbReference type="EMBL" id="KAF2257604.1"/>
    </source>
</evidence>
<dbReference type="AlphaFoldDB" id="A0A9P4JUX0"/>